<evidence type="ECO:0000256" key="4">
    <source>
        <dbReference type="ARBA" id="ARBA00022496"/>
    </source>
</evidence>
<evidence type="ECO:0000256" key="1">
    <source>
        <dbReference type="ARBA" id="ARBA00004202"/>
    </source>
</evidence>
<dbReference type="CDD" id="cd03214">
    <property type="entry name" value="ABC_Iron-Siderophores_B12_Hemin"/>
    <property type="match status" value="1"/>
</dbReference>
<keyword evidence="5" id="KW-0547">Nucleotide-binding</keyword>
<dbReference type="PANTHER" id="PTHR42771">
    <property type="entry name" value="IRON(3+)-HYDROXAMATE IMPORT ATP-BINDING PROTEIN FHUC"/>
    <property type="match status" value="1"/>
</dbReference>
<evidence type="ECO:0000256" key="8">
    <source>
        <dbReference type="ARBA" id="ARBA00023065"/>
    </source>
</evidence>
<dbReference type="PANTHER" id="PTHR42771:SF2">
    <property type="entry name" value="IRON(3+)-HYDROXAMATE IMPORT ATP-BINDING PROTEIN FHUC"/>
    <property type="match status" value="1"/>
</dbReference>
<dbReference type="GO" id="GO:0005886">
    <property type="term" value="C:plasma membrane"/>
    <property type="evidence" value="ECO:0007669"/>
    <property type="project" value="UniProtKB-SubCell"/>
</dbReference>
<dbReference type="GO" id="GO:0016887">
    <property type="term" value="F:ATP hydrolysis activity"/>
    <property type="evidence" value="ECO:0007669"/>
    <property type="project" value="InterPro"/>
</dbReference>
<gene>
    <name evidence="10" type="ORF">SAMN05421872_103293</name>
</gene>
<proteinExistence type="predicted"/>
<evidence type="ECO:0000313" key="10">
    <source>
        <dbReference type="EMBL" id="SDC68512.1"/>
    </source>
</evidence>
<evidence type="ECO:0000256" key="2">
    <source>
        <dbReference type="ARBA" id="ARBA00022448"/>
    </source>
</evidence>
<dbReference type="AlphaFoldDB" id="A0A1G6NKI9"/>
<sequence>MTSTSPASRLRADSVTVGYGEVPVVRDLTFAIPDGKVTTIIGPNGCGKSTMLRTLARLLRPSSGTVLLDGEPIQSLPTREIARRMALLPQTPVAPEGLLVRDLVGRGRHPHQRWFSQWSPEDEQVVESALAMTDTADLRDRALDQLSGGQRQRAWIAMTLAQDTELLLLDEPTTYLDLAHQVEVLDLVTRLNRERGRTVAMVLHDLNLAARYSDHMVVMKDGAIVTQGTPTDVVTAAMLREVFGLDADVLPDPRTELPIIVPRSSAEAVAAAPHPESTPLLP</sequence>
<dbReference type="SMART" id="SM00382">
    <property type="entry name" value="AAA"/>
    <property type="match status" value="1"/>
</dbReference>
<dbReference type="FunFam" id="3.40.50.300:FF:000134">
    <property type="entry name" value="Iron-enterobactin ABC transporter ATP-binding protein"/>
    <property type="match status" value="1"/>
</dbReference>
<keyword evidence="2" id="KW-0813">Transport</keyword>
<dbReference type="GO" id="GO:0005524">
    <property type="term" value="F:ATP binding"/>
    <property type="evidence" value="ECO:0007669"/>
    <property type="project" value="UniProtKB-KW"/>
</dbReference>
<dbReference type="InterPro" id="IPR027417">
    <property type="entry name" value="P-loop_NTPase"/>
</dbReference>
<dbReference type="InterPro" id="IPR051535">
    <property type="entry name" value="Siderophore_ABC-ATPase"/>
</dbReference>
<dbReference type="PROSITE" id="PS00211">
    <property type="entry name" value="ABC_TRANSPORTER_1"/>
    <property type="match status" value="1"/>
</dbReference>
<keyword evidence="11" id="KW-1185">Reference proteome</keyword>
<evidence type="ECO:0000256" key="3">
    <source>
        <dbReference type="ARBA" id="ARBA00022475"/>
    </source>
</evidence>
<dbReference type="Pfam" id="PF00005">
    <property type="entry name" value="ABC_tran"/>
    <property type="match status" value="1"/>
</dbReference>
<evidence type="ECO:0000256" key="7">
    <source>
        <dbReference type="ARBA" id="ARBA00023004"/>
    </source>
</evidence>
<keyword evidence="8" id="KW-0406">Ion transport</keyword>
<keyword evidence="7" id="KW-0408">Iron</keyword>
<dbReference type="RefSeq" id="WP_090852994.1">
    <property type="nucleotide sequence ID" value="NZ_FMZM01000003.1"/>
</dbReference>
<evidence type="ECO:0000256" key="9">
    <source>
        <dbReference type="ARBA" id="ARBA00023136"/>
    </source>
</evidence>
<keyword evidence="3" id="KW-1003">Cell membrane</keyword>
<dbReference type="OrthoDB" id="5296765at2"/>
<dbReference type="InterPro" id="IPR003593">
    <property type="entry name" value="AAA+_ATPase"/>
</dbReference>
<evidence type="ECO:0000256" key="6">
    <source>
        <dbReference type="ARBA" id="ARBA00022840"/>
    </source>
</evidence>
<dbReference type="Gene3D" id="3.40.50.300">
    <property type="entry name" value="P-loop containing nucleotide triphosphate hydrolases"/>
    <property type="match status" value="1"/>
</dbReference>
<accession>A0A1G6NKI9</accession>
<dbReference type="SUPFAM" id="SSF52540">
    <property type="entry name" value="P-loop containing nucleoside triphosphate hydrolases"/>
    <property type="match status" value="1"/>
</dbReference>
<dbReference type="STRING" id="1045774.SAMN05421872_103293"/>
<dbReference type="GO" id="GO:0006826">
    <property type="term" value="P:iron ion transport"/>
    <property type="evidence" value="ECO:0007669"/>
    <property type="project" value="UniProtKB-KW"/>
</dbReference>
<dbReference type="InterPro" id="IPR003439">
    <property type="entry name" value="ABC_transporter-like_ATP-bd"/>
</dbReference>
<keyword evidence="6 10" id="KW-0067">ATP-binding</keyword>
<evidence type="ECO:0000313" key="11">
    <source>
        <dbReference type="Proteomes" id="UP000199034"/>
    </source>
</evidence>
<dbReference type="Proteomes" id="UP000199034">
    <property type="component" value="Unassembled WGS sequence"/>
</dbReference>
<name>A0A1G6NKI9_9ACTN</name>
<comment type="subcellular location">
    <subcellularLocation>
        <location evidence="1">Cell membrane</location>
        <topology evidence="1">Peripheral membrane protein</topology>
    </subcellularLocation>
</comment>
<organism evidence="10 11">
    <name type="scientific">Nocardioides lianchengensis</name>
    <dbReference type="NCBI Taxonomy" id="1045774"/>
    <lineage>
        <taxon>Bacteria</taxon>
        <taxon>Bacillati</taxon>
        <taxon>Actinomycetota</taxon>
        <taxon>Actinomycetes</taxon>
        <taxon>Propionibacteriales</taxon>
        <taxon>Nocardioidaceae</taxon>
        <taxon>Nocardioides</taxon>
    </lineage>
</organism>
<protein>
    <submittedName>
        <fullName evidence="10">Iron complex transport system ATP-binding protein</fullName>
    </submittedName>
</protein>
<reference evidence="11" key="1">
    <citation type="submission" date="2016-10" db="EMBL/GenBank/DDBJ databases">
        <authorList>
            <person name="Varghese N."/>
            <person name="Submissions S."/>
        </authorList>
    </citation>
    <scope>NUCLEOTIDE SEQUENCE [LARGE SCALE GENOMIC DNA]</scope>
    <source>
        <strain evidence="11">CGMCC 4.6858</strain>
    </source>
</reference>
<dbReference type="EMBL" id="FMZM01000003">
    <property type="protein sequence ID" value="SDC68512.1"/>
    <property type="molecule type" value="Genomic_DNA"/>
</dbReference>
<keyword evidence="4" id="KW-0410">Iron transport</keyword>
<keyword evidence="9" id="KW-0472">Membrane</keyword>
<evidence type="ECO:0000256" key="5">
    <source>
        <dbReference type="ARBA" id="ARBA00022741"/>
    </source>
</evidence>
<dbReference type="PROSITE" id="PS50893">
    <property type="entry name" value="ABC_TRANSPORTER_2"/>
    <property type="match status" value="1"/>
</dbReference>
<dbReference type="InterPro" id="IPR017871">
    <property type="entry name" value="ABC_transporter-like_CS"/>
</dbReference>